<evidence type="ECO:0000313" key="5">
    <source>
        <dbReference type="Proteomes" id="UP001500751"/>
    </source>
</evidence>
<name>A0ABN2VML1_9ACTN</name>
<keyword evidence="5" id="KW-1185">Reference proteome</keyword>
<gene>
    <name evidence="4" type="ORF">GCM10009839_92760</name>
</gene>
<keyword evidence="2" id="KW-0812">Transmembrane</keyword>
<organism evidence="4 5">
    <name type="scientific">Catenulispora yoronensis</name>
    <dbReference type="NCBI Taxonomy" id="450799"/>
    <lineage>
        <taxon>Bacteria</taxon>
        <taxon>Bacillati</taxon>
        <taxon>Actinomycetota</taxon>
        <taxon>Actinomycetes</taxon>
        <taxon>Catenulisporales</taxon>
        <taxon>Catenulisporaceae</taxon>
        <taxon>Catenulispora</taxon>
    </lineage>
</organism>
<dbReference type="SUPFAM" id="SSF53850">
    <property type="entry name" value="Periplasmic binding protein-like II"/>
    <property type="match status" value="1"/>
</dbReference>
<feature type="compositionally biased region" description="Low complexity" evidence="1">
    <location>
        <begin position="767"/>
        <end position="787"/>
    </location>
</feature>
<dbReference type="EMBL" id="BAAAQN010000110">
    <property type="protein sequence ID" value="GAA2066394.1"/>
    <property type="molecule type" value="Genomic_DNA"/>
</dbReference>
<feature type="signal peptide" evidence="3">
    <location>
        <begin position="1"/>
        <end position="33"/>
    </location>
</feature>
<evidence type="ECO:0000256" key="2">
    <source>
        <dbReference type="SAM" id="Phobius"/>
    </source>
</evidence>
<comment type="caution">
    <text evidence="4">The sequence shown here is derived from an EMBL/GenBank/DDBJ whole genome shotgun (WGS) entry which is preliminary data.</text>
</comment>
<feature type="chain" id="PRO_5045353811" description="PBP domain-containing protein" evidence="3">
    <location>
        <begin position="34"/>
        <end position="866"/>
    </location>
</feature>
<dbReference type="Proteomes" id="UP001500751">
    <property type="component" value="Unassembled WGS sequence"/>
</dbReference>
<evidence type="ECO:0000256" key="1">
    <source>
        <dbReference type="SAM" id="MobiDB-lite"/>
    </source>
</evidence>
<protein>
    <recommendedName>
        <fullName evidence="6">PBP domain-containing protein</fullName>
    </recommendedName>
</protein>
<evidence type="ECO:0000256" key="3">
    <source>
        <dbReference type="SAM" id="SignalP"/>
    </source>
</evidence>
<reference evidence="4 5" key="1">
    <citation type="journal article" date="2019" name="Int. J. Syst. Evol. Microbiol.">
        <title>The Global Catalogue of Microorganisms (GCM) 10K type strain sequencing project: providing services to taxonomists for standard genome sequencing and annotation.</title>
        <authorList>
            <consortium name="The Broad Institute Genomics Platform"/>
            <consortium name="The Broad Institute Genome Sequencing Center for Infectious Disease"/>
            <person name="Wu L."/>
            <person name="Ma J."/>
        </authorList>
    </citation>
    <scope>NUCLEOTIDE SEQUENCE [LARGE SCALE GENOMIC DNA]</scope>
    <source>
        <strain evidence="4 5">JCM 16014</strain>
    </source>
</reference>
<proteinExistence type="predicted"/>
<keyword evidence="3" id="KW-0732">Signal</keyword>
<feature type="region of interest" description="Disordered" evidence="1">
    <location>
        <begin position="752"/>
        <end position="798"/>
    </location>
</feature>
<evidence type="ECO:0008006" key="6">
    <source>
        <dbReference type="Google" id="ProtNLM"/>
    </source>
</evidence>
<sequence length="866" mass="87994">MVYGAAVLAWTVSFMTALVLLPPGAHTTAVAHADSSSVTVAGPQKWDPATQTFGDHGTVSVSQTQNLTDQVVHISWTGFTPSTGPVVNIGGIGWQNVIYPVIVYQCRGTQPKITDCYGSTHYGQDPAKGFLQANQDTGLTIPDFPGNQRAAVTHADGSGAMDLEVYTANESPSMACDVGHPCSVVVEPLYGGDSLGYDTSDGSPDCSDHANDAYAGGEATGGVIGGIDNFDFGSGEQCAWNYRTVIPISFAPVPGACTAAATDVLSEGMPMLDRALTQWVVGACLSGSNPVNVIDSTTLTEPSARDDFLAGQPGADVAFTSRPADPAASSAKPYTYVPVGNTGIAIAYYVDDPGTNLPITGMKLNARLVAKLLTQSYDTEHLPSQQVDIASVAGNPQCLFKDPEFLALNPANGFTWPSCQDVDAMSTLPVVAGGKSDLVHQLTAWIAADPDAAAFLGGAADQWGMHVDAYYKTSAYPFPIDSFIPQDASGPPTSFDGTPIDPKGSNRDYGRLKSYEWNPIQSGLDDVVRHLIQNTATCQSPDFVNNTHAKCNAEVIGSRGLLAVMDTGRAAAFSLPTAALPNGTGAYVAPTVPAMTAAAQDYVTDTATGTQSLPWGTAHTAYTGDAAAYPLTLPAYAMAPTSGVAAAKATKIADFLASVTDNRSGQMAGTAPGELAPGYAAITADQAKQAGAAITKIRQGVPGGGPTVTVTATGPVPTGGVTGVPTTSGTVVSTPVTVVSNGKTTVYQITSTINNNNGGNGNGNTGGTTAAPAGSATGSSSSKGAAGVPSSGTTRSLAGSTAPAAAAVGAAAPDTAGPARYLLPTLLVIGVVLVAAGPAGLLLSAPGGLGARLRSVRPRPTRRFGK</sequence>
<accession>A0ABN2VML1</accession>
<keyword evidence="2" id="KW-0472">Membrane</keyword>
<evidence type="ECO:0000313" key="4">
    <source>
        <dbReference type="EMBL" id="GAA2066394.1"/>
    </source>
</evidence>
<feature type="transmembrane region" description="Helical" evidence="2">
    <location>
        <begin position="821"/>
        <end position="845"/>
    </location>
</feature>
<keyword evidence="2" id="KW-1133">Transmembrane helix</keyword>